<dbReference type="InterPro" id="IPR051084">
    <property type="entry name" value="H+-coupled_symporters"/>
</dbReference>
<evidence type="ECO:0000256" key="2">
    <source>
        <dbReference type="ARBA" id="ARBA00022448"/>
    </source>
</evidence>
<feature type="transmembrane region" description="Helical" evidence="8">
    <location>
        <begin position="61"/>
        <end position="83"/>
    </location>
</feature>
<feature type="transmembrane region" description="Helical" evidence="8">
    <location>
        <begin position="249"/>
        <end position="270"/>
    </location>
</feature>
<feature type="transmembrane region" description="Helical" evidence="8">
    <location>
        <begin position="195"/>
        <end position="214"/>
    </location>
</feature>
<dbReference type="EMBL" id="CP152276">
    <property type="protein sequence ID" value="XAE40943.1"/>
    <property type="molecule type" value="Genomic_DNA"/>
</dbReference>
<sequence length="445" mass="46953">MRATSDNEKPGGGRQGGRGLAVLAAISGNAFEWYDFGAFGFMTPVISALFLPKAQLGEATVVLLTTALFGVGFVTRPLGGIVLGLYGDRHGHQRAMVLGMVIMAAAMALMAFAPPYRTGGIVSVAIVVVARLLQGFSVGGEFATSTTSLIEMAPPGRRGFFGSWQMTGQVLAQIMGAALGYAVTTLFSHAQLYAYAWRIPFLFGLAILPLVFVLRRLGAARRHAGAFAADAGASAGTALASLLGQRRQILTGMGLVAASTVSFYIIYAYVVTYATTILHLPMAHSYQVQLVAAGAMVLVVPFSGYLSDLYDRRTIMTASLLLYAVMTLPLYAWLVAAPSIARLVVVQIALSVTSGMFLGTYCTFLVELVSREARATALAVMNNVVVLLVGGFAQFIVTWLVRVSGLKIAPSFFVLGGVLMGLAALASLPARRPRMRGAECARSGA</sequence>
<dbReference type="Gene3D" id="1.20.1250.20">
    <property type="entry name" value="MFS general substrate transporter like domains"/>
    <property type="match status" value="2"/>
</dbReference>
<proteinExistence type="predicted"/>
<evidence type="ECO:0000256" key="8">
    <source>
        <dbReference type="SAM" id="Phobius"/>
    </source>
</evidence>
<dbReference type="PANTHER" id="PTHR43528">
    <property type="entry name" value="ALPHA-KETOGLUTARATE PERMEASE"/>
    <property type="match status" value="1"/>
</dbReference>
<dbReference type="Pfam" id="PF07690">
    <property type="entry name" value="MFS_1"/>
    <property type="match status" value="1"/>
</dbReference>
<gene>
    <name evidence="10" type="ORF">AAC691_11380</name>
</gene>
<organism evidence="10 11">
    <name type="scientific">Nguyenibacter vanlangensis</name>
    <dbReference type="NCBI Taxonomy" id="1216886"/>
    <lineage>
        <taxon>Bacteria</taxon>
        <taxon>Pseudomonadati</taxon>
        <taxon>Pseudomonadota</taxon>
        <taxon>Alphaproteobacteria</taxon>
        <taxon>Acetobacterales</taxon>
        <taxon>Acetobacteraceae</taxon>
        <taxon>Nguyenibacter</taxon>
    </lineage>
</organism>
<feature type="transmembrane region" description="Helical" evidence="8">
    <location>
        <begin position="119"/>
        <end position="139"/>
    </location>
</feature>
<dbReference type="SUPFAM" id="SSF103473">
    <property type="entry name" value="MFS general substrate transporter"/>
    <property type="match status" value="1"/>
</dbReference>
<keyword evidence="7 8" id="KW-0472">Membrane</keyword>
<evidence type="ECO:0000256" key="4">
    <source>
        <dbReference type="ARBA" id="ARBA00022692"/>
    </source>
</evidence>
<evidence type="ECO:0000256" key="6">
    <source>
        <dbReference type="ARBA" id="ARBA00022989"/>
    </source>
</evidence>
<comment type="subcellular location">
    <subcellularLocation>
        <location evidence="1">Cell membrane</location>
        <topology evidence="1">Multi-pass membrane protein</topology>
    </subcellularLocation>
</comment>
<evidence type="ECO:0000259" key="9">
    <source>
        <dbReference type="PROSITE" id="PS50850"/>
    </source>
</evidence>
<evidence type="ECO:0000313" key="10">
    <source>
        <dbReference type="EMBL" id="XAE40943.1"/>
    </source>
</evidence>
<feature type="transmembrane region" description="Helical" evidence="8">
    <location>
        <begin position="314"/>
        <end position="334"/>
    </location>
</feature>
<dbReference type="InterPro" id="IPR005828">
    <property type="entry name" value="MFS_sugar_transport-like"/>
</dbReference>
<dbReference type="Pfam" id="PF00083">
    <property type="entry name" value="Sugar_tr"/>
    <property type="match status" value="1"/>
</dbReference>
<reference evidence="10 11" key="1">
    <citation type="submission" date="2024-04" db="EMBL/GenBank/DDBJ databases">
        <title>Complete genome sequence of Nguyenibacter vanlangesis HBCM-1154, a strain capable of nitrogen fixation, IAA production, and phosphorus solubilization isolated from sugarcane soil.</title>
        <authorList>
            <person name="MY HANH P."/>
        </authorList>
    </citation>
    <scope>NUCLEOTIDE SEQUENCE [LARGE SCALE GENOMIC DNA]</scope>
    <source>
        <strain evidence="10 11">HBCM 1154</strain>
    </source>
</reference>
<keyword evidence="4 8" id="KW-0812">Transmembrane</keyword>
<dbReference type="InterPro" id="IPR020846">
    <property type="entry name" value="MFS_dom"/>
</dbReference>
<feature type="transmembrane region" description="Helical" evidence="8">
    <location>
        <begin position="290"/>
        <end position="307"/>
    </location>
</feature>
<evidence type="ECO:0000256" key="3">
    <source>
        <dbReference type="ARBA" id="ARBA00022475"/>
    </source>
</evidence>
<feature type="transmembrane region" description="Helical" evidence="8">
    <location>
        <begin position="408"/>
        <end position="428"/>
    </location>
</feature>
<evidence type="ECO:0000256" key="1">
    <source>
        <dbReference type="ARBA" id="ARBA00004651"/>
    </source>
</evidence>
<name>A0ABZ3CZL1_9PROT</name>
<dbReference type="InterPro" id="IPR036259">
    <property type="entry name" value="MFS_trans_sf"/>
</dbReference>
<keyword evidence="11" id="KW-1185">Reference proteome</keyword>
<protein>
    <submittedName>
        <fullName evidence="10">MFS transporter</fullName>
    </submittedName>
</protein>
<dbReference type="PROSITE" id="PS50850">
    <property type="entry name" value="MFS"/>
    <property type="match status" value="1"/>
</dbReference>
<feature type="transmembrane region" description="Helical" evidence="8">
    <location>
        <begin position="20"/>
        <end position="41"/>
    </location>
</feature>
<keyword evidence="3" id="KW-1003">Cell membrane</keyword>
<feature type="transmembrane region" description="Helical" evidence="8">
    <location>
        <begin position="160"/>
        <end position="183"/>
    </location>
</feature>
<feature type="domain" description="Major facilitator superfamily (MFS) profile" evidence="9">
    <location>
        <begin position="21"/>
        <end position="435"/>
    </location>
</feature>
<feature type="transmembrane region" description="Helical" evidence="8">
    <location>
        <begin position="340"/>
        <end position="366"/>
    </location>
</feature>
<keyword evidence="5" id="KW-0769">Symport</keyword>
<dbReference type="PANTHER" id="PTHR43528:SF8">
    <property type="entry name" value="BLR0239 PROTEIN"/>
    <property type="match status" value="1"/>
</dbReference>
<dbReference type="RefSeq" id="WP_342626969.1">
    <property type="nucleotide sequence ID" value="NZ_CP152276.1"/>
</dbReference>
<feature type="transmembrane region" description="Helical" evidence="8">
    <location>
        <begin position="95"/>
        <end position="113"/>
    </location>
</feature>
<keyword evidence="2" id="KW-0813">Transport</keyword>
<dbReference type="Proteomes" id="UP001449795">
    <property type="component" value="Chromosome"/>
</dbReference>
<evidence type="ECO:0000256" key="7">
    <source>
        <dbReference type="ARBA" id="ARBA00023136"/>
    </source>
</evidence>
<keyword evidence="6 8" id="KW-1133">Transmembrane helix</keyword>
<accession>A0ABZ3CZL1</accession>
<feature type="transmembrane region" description="Helical" evidence="8">
    <location>
        <begin position="378"/>
        <end position="402"/>
    </location>
</feature>
<evidence type="ECO:0000256" key="5">
    <source>
        <dbReference type="ARBA" id="ARBA00022847"/>
    </source>
</evidence>
<evidence type="ECO:0000313" key="11">
    <source>
        <dbReference type="Proteomes" id="UP001449795"/>
    </source>
</evidence>
<dbReference type="InterPro" id="IPR011701">
    <property type="entry name" value="MFS"/>
</dbReference>